<reference evidence="3" key="1">
    <citation type="submission" date="2021-03" db="EMBL/GenBank/DDBJ databases">
        <authorList>
            <person name="Tran Van P."/>
        </authorList>
    </citation>
    <scope>NUCLEOTIDE SEQUENCE</scope>
</reference>
<dbReference type="Gene3D" id="1.10.150.50">
    <property type="entry name" value="Transcription Factor, Ets-1"/>
    <property type="match status" value="1"/>
</dbReference>
<feature type="region of interest" description="Disordered" evidence="1">
    <location>
        <begin position="92"/>
        <end position="117"/>
    </location>
</feature>
<sequence>YGSQRSAAGSDVATSPVGLLPQISVTDSSADQGLVDWLQGLGLDQGSIERFVMEEYCHDDVLNYVTREDLRRLGLRGGVELRVWRAVTQYRKDHRSKGSHTSPHNCNNTEQSDGCGD</sequence>
<organism evidence="3 4">
    <name type="scientific">Timema podura</name>
    <name type="common">Walking stick</name>
    <dbReference type="NCBI Taxonomy" id="61482"/>
    <lineage>
        <taxon>Eukaryota</taxon>
        <taxon>Metazoa</taxon>
        <taxon>Ecdysozoa</taxon>
        <taxon>Arthropoda</taxon>
        <taxon>Hexapoda</taxon>
        <taxon>Insecta</taxon>
        <taxon>Pterygota</taxon>
        <taxon>Neoptera</taxon>
        <taxon>Polyneoptera</taxon>
        <taxon>Phasmatodea</taxon>
        <taxon>Timematodea</taxon>
        <taxon>Timematoidea</taxon>
        <taxon>Timematidae</taxon>
        <taxon>Timema</taxon>
    </lineage>
</organism>
<evidence type="ECO:0000313" key="3">
    <source>
        <dbReference type="EMBL" id="CAG2060079.1"/>
    </source>
</evidence>
<proteinExistence type="predicted"/>
<dbReference type="Proteomes" id="UP001153148">
    <property type="component" value="Unassembled WGS sequence"/>
</dbReference>
<accession>A0ABN7NZY7</accession>
<evidence type="ECO:0000313" key="4">
    <source>
        <dbReference type="Proteomes" id="UP001153148"/>
    </source>
</evidence>
<feature type="compositionally biased region" description="Polar residues" evidence="1">
    <location>
        <begin position="99"/>
        <end position="117"/>
    </location>
</feature>
<dbReference type="EMBL" id="CAJPIN010011351">
    <property type="protein sequence ID" value="CAG2060079.1"/>
    <property type="molecule type" value="Genomic_DNA"/>
</dbReference>
<evidence type="ECO:0000259" key="2">
    <source>
        <dbReference type="PROSITE" id="PS50105"/>
    </source>
</evidence>
<keyword evidence="4" id="KW-1185">Reference proteome</keyword>
<feature type="domain" description="SAM" evidence="2">
    <location>
        <begin position="29"/>
        <end position="75"/>
    </location>
</feature>
<comment type="caution">
    <text evidence="3">The sequence shown here is derived from an EMBL/GenBank/DDBJ whole genome shotgun (WGS) entry which is preliminary data.</text>
</comment>
<dbReference type="SUPFAM" id="SSF47769">
    <property type="entry name" value="SAM/Pointed domain"/>
    <property type="match status" value="1"/>
</dbReference>
<feature type="non-terminal residue" evidence="3">
    <location>
        <position position="1"/>
    </location>
</feature>
<gene>
    <name evidence="3" type="ORF">TPAB3V08_LOCUS7037</name>
</gene>
<protein>
    <recommendedName>
        <fullName evidence="2">SAM domain-containing protein</fullName>
    </recommendedName>
</protein>
<dbReference type="InterPro" id="IPR013761">
    <property type="entry name" value="SAM/pointed_sf"/>
</dbReference>
<evidence type="ECO:0000256" key="1">
    <source>
        <dbReference type="SAM" id="MobiDB-lite"/>
    </source>
</evidence>
<dbReference type="PROSITE" id="PS50105">
    <property type="entry name" value="SAM_DOMAIN"/>
    <property type="match status" value="1"/>
</dbReference>
<name>A0ABN7NZY7_TIMPD</name>
<dbReference type="InterPro" id="IPR001660">
    <property type="entry name" value="SAM"/>
</dbReference>